<dbReference type="InterPro" id="IPR023828">
    <property type="entry name" value="Peptidase_S8_Ser-AS"/>
</dbReference>
<evidence type="ECO:0000256" key="5">
    <source>
        <dbReference type="ARBA" id="ARBA00022670"/>
    </source>
</evidence>
<feature type="binding site" evidence="11">
    <location>
        <position position="584"/>
    </location>
    <ligand>
        <name>Ca(2+)</name>
        <dbReference type="ChEBI" id="CHEBI:29108"/>
    </ligand>
</feature>
<name>A0A1B5L5R8_USTVR</name>
<comment type="function">
    <text evidence="2">Secreted tripeptidyl-peptidase which degrades proteins at acidic pHs and is involved in virulence.</text>
</comment>
<feature type="binding site" evidence="11">
    <location>
        <position position="613"/>
    </location>
    <ligand>
        <name>Ca(2+)</name>
        <dbReference type="ChEBI" id="CHEBI:29108"/>
    </ligand>
</feature>
<keyword evidence="6 11" id="KW-0479">Metal-binding</keyword>
<evidence type="ECO:0000256" key="7">
    <source>
        <dbReference type="ARBA" id="ARBA00022801"/>
    </source>
</evidence>
<keyword evidence="10" id="KW-0865">Zymogen</keyword>
<evidence type="ECO:0000256" key="11">
    <source>
        <dbReference type="PROSITE-ProRule" id="PRU01032"/>
    </source>
</evidence>
<dbReference type="GO" id="GO:0008240">
    <property type="term" value="F:tripeptidyl-peptidase activity"/>
    <property type="evidence" value="ECO:0007669"/>
    <property type="project" value="UniProtKB-EC"/>
</dbReference>
<feature type="region of interest" description="Disordered" evidence="12">
    <location>
        <begin position="584"/>
        <end position="604"/>
    </location>
</feature>
<dbReference type="GO" id="GO:0006508">
    <property type="term" value="P:proteolysis"/>
    <property type="evidence" value="ECO:0007669"/>
    <property type="project" value="UniProtKB-KW"/>
</dbReference>
<feature type="domain" description="Peptidase S53" evidence="14">
    <location>
        <begin position="228"/>
        <end position="635"/>
    </location>
</feature>
<evidence type="ECO:0000256" key="10">
    <source>
        <dbReference type="ARBA" id="ARBA00023145"/>
    </source>
</evidence>
<dbReference type="PROSITE" id="PS00138">
    <property type="entry name" value="SUBTILASE_SER"/>
    <property type="match status" value="1"/>
</dbReference>
<sequence>MKISLVLNGLFAAAVAAPAGPSNIVHEKRHVSPRWIKREAADAQARIPVRIALKQRNLSRGMDYLVEVSDPSSTKYGKHLTKDEVVGLFAPDESSINAVKSWLVRSGVSASKITIPRSKGWIDFRATVGELESMLKTKYHMYDHVQSRNAHIGTDEYTLPHEVSSLVDFITPGVVMSKTSRPSQNAKRDGRLVRPHVALPEQVAQLLAANPVLTMLVLLASTSHCSQYITPACIKAQYNITDGTLSDPSNRLGVFETADDEFSQDDLDAFYAKYASNIPKGTGPKIDLIDGATAPADPGDAGGESDLDFEIAIPIIYPQGTELYQAATQNNDIFNTFLDAVDGSYCSSNGGDDPTVDGATPDEQCGTFTPANVISFSYGTAEADYPTNYLQRQCNEFLKLGLQGSSIVFASGDDGVARRSGACLGSNRDIFAPGEQASCPYVTTVGSTVLLPSGQEAATETFSSGGGFSNIWTIPDYQNNAVSGYLAKHDPGYKSYTTQNGTIPTTGGIYNRAGRGYPDVAALGDKAVIVVNGKFSTSGGTSMSAPLVAAIFTRINDERIKAGKKPIGFANPALYKNPSMFNDVTQGNQAKGGPDGDSKPSACGNKGFSAVRGWDPVTGLGTPNYPAMLEYFLKI</sequence>
<feature type="active site" description="Charge relay system" evidence="11">
    <location>
        <position position="308"/>
    </location>
</feature>
<dbReference type="SUPFAM" id="SSF54897">
    <property type="entry name" value="Protease propeptides/inhibitors"/>
    <property type="match status" value="1"/>
</dbReference>
<feature type="binding site" evidence="11">
    <location>
        <position position="583"/>
    </location>
    <ligand>
        <name>Ca(2+)</name>
        <dbReference type="ChEBI" id="CHEBI:29108"/>
    </ligand>
</feature>
<dbReference type="CDD" id="cd04056">
    <property type="entry name" value="Peptidases_S53"/>
    <property type="match status" value="1"/>
</dbReference>
<comment type="catalytic activity">
    <reaction evidence="1">
        <text>Release of an N-terminal tripeptide from a polypeptide.</text>
        <dbReference type="EC" id="3.4.14.10"/>
    </reaction>
</comment>
<evidence type="ECO:0000256" key="4">
    <source>
        <dbReference type="ARBA" id="ARBA00012462"/>
    </source>
</evidence>
<feature type="active site" description="Charge relay system" evidence="11">
    <location>
        <position position="542"/>
    </location>
</feature>
<dbReference type="PANTHER" id="PTHR14218">
    <property type="entry name" value="PROTEASE S8 TRIPEPTIDYL PEPTIDASE I CLN2"/>
    <property type="match status" value="1"/>
</dbReference>
<comment type="cofactor">
    <cofactor evidence="11">
        <name>Ca(2+)</name>
        <dbReference type="ChEBI" id="CHEBI:29108"/>
    </cofactor>
    <text evidence="11">Binds 1 Ca(2+) ion per subunit.</text>
</comment>
<keyword evidence="5 11" id="KW-0645">Protease</keyword>
<keyword evidence="9 11" id="KW-0106">Calcium</keyword>
<feature type="chain" id="PRO_5008577714" description="tripeptidyl-peptidase II" evidence="13">
    <location>
        <begin position="17"/>
        <end position="635"/>
    </location>
</feature>
<proteinExistence type="predicted"/>
<dbReference type="Pfam" id="PF00082">
    <property type="entry name" value="Peptidase_S8"/>
    <property type="match status" value="1"/>
</dbReference>
<dbReference type="InterPro" id="IPR036852">
    <property type="entry name" value="Peptidase_S8/S53_dom_sf"/>
</dbReference>
<evidence type="ECO:0000313" key="16">
    <source>
        <dbReference type="Proteomes" id="UP000054053"/>
    </source>
</evidence>
<keyword evidence="7 11" id="KW-0378">Hydrolase</keyword>
<feature type="signal peptide" evidence="13">
    <location>
        <begin position="1"/>
        <end position="16"/>
    </location>
</feature>
<dbReference type="SUPFAM" id="SSF52743">
    <property type="entry name" value="Subtilisin-like"/>
    <property type="match status" value="1"/>
</dbReference>
<evidence type="ECO:0000256" key="9">
    <source>
        <dbReference type="ARBA" id="ARBA00022837"/>
    </source>
</evidence>
<dbReference type="InterPro" id="IPR030400">
    <property type="entry name" value="Sedolisin_dom"/>
</dbReference>
<evidence type="ECO:0000256" key="13">
    <source>
        <dbReference type="SAM" id="SignalP"/>
    </source>
</evidence>
<evidence type="ECO:0000256" key="1">
    <source>
        <dbReference type="ARBA" id="ARBA00001910"/>
    </source>
</evidence>
<dbReference type="CDD" id="cd11377">
    <property type="entry name" value="Pro-peptidase_S53"/>
    <property type="match status" value="1"/>
</dbReference>
<evidence type="ECO:0000256" key="12">
    <source>
        <dbReference type="SAM" id="MobiDB-lite"/>
    </source>
</evidence>
<gene>
    <name evidence="15" type="ORF">UVI_02014940</name>
</gene>
<comment type="caution">
    <text evidence="15">The sequence shown here is derived from an EMBL/GenBank/DDBJ whole genome shotgun (WGS) entry which is preliminary data.</text>
</comment>
<feature type="binding site" evidence="11">
    <location>
        <position position="615"/>
    </location>
    <ligand>
        <name>Ca(2+)</name>
        <dbReference type="ChEBI" id="CHEBI:29108"/>
    </ligand>
</feature>
<dbReference type="PANTHER" id="PTHR14218:SF19">
    <property type="entry name" value="SERINE PROTEASE AORO, PUTATIVE (AFU_ORTHOLOGUE AFUA_6G10250)-RELATED"/>
    <property type="match status" value="1"/>
</dbReference>
<keyword evidence="8 11" id="KW-0720">Serine protease</keyword>
<dbReference type="InterPro" id="IPR015366">
    <property type="entry name" value="S53_propep"/>
</dbReference>
<organism evidence="15 16">
    <name type="scientific">Ustilaginoidea virens</name>
    <name type="common">Rice false smut fungus</name>
    <name type="synonym">Villosiclava virens</name>
    <dbReference type="NCBI Taxonomy" id="1159556"/>
    <lineage>
        <taxon>Eukaryota</taxon>
        <taxon>Fungi</taxon>
        <taxon>Dikarya</taxon>
        <taxon>Ascomycota</taxon>
        <taxon>Pezizomycotina</taxon>
        <taxon>Sordariomycetes</taxon>
        <taxon>Hypocreomycetidae</taxon>
        <taxon>Hypocreales</taxon>
        <taxon>Clavicipitaceae</taxon>
        <taxon>Ustilaginoidea</taxon>
    </lineage>
</organism>
<keyword evidence="13" id="KW-0732">Signal</keyword>
<dbReference type="EMBL" id="BBTG02000006">
    <property type="protein sequence ID" value="GAO18815.1"/>
    <property type="molecule type" value="Genomic_DNA"/>
</dbReference>
<dbReference type="GO" id="GO:0005576">
    <property type="term" value="C:extracellular region"/>
    <property type="evidence" value="ECO:0007669"/>
    <property type="project" value="UniProtKB-SubCell"/>
</dbReference>
<dbReference type="Proteomes" id="UP000054053">
    <property type="component" value="Unassembled WGS sequence"/>
</dbReference>
<dbReference type="GO" id="GO:0004252">
    <property type="term" value="F:serine-type endopeptidase activity"/>
    <property type="evidence" value="ECO:0007669"/>
    <property type="project" value="UniProtKB-UniRule"/>
</dbReference>
<dbReference type="SMART" id="SM00944">
    <property type="entry name" value="Pro-kuma_activ"/>
    <property type="match status" value="1"/>
</dbReference>
<accession>A0A1B5L5R8</accession>
<dbReference type="PROSITE" id="PS51695">
    <property type="entry name" value="SEDOLISIN"/>
    <property type="match status" value="1"/>
</dbReference>
<dbReference type="InterPro" id="IPR000209">
    <property type="entry name" value="Peptidase_S8/S53_dom"/>
</dbReference>
<dbReference type="AlphaFoldDB" id="A0A1B5L5R8"/>
<evidence type="ECO:0000313" key="15">
    <source>
        <dbReference type="EMBL" id="GAO18815.1"/>
    </source>
</evidence>
<evidence type="ECO:0000259" key="14">
    <source>
        <dbReference type="PROSITE" id="PS51695"/>
    </source>
</evidence>
<dbReference type="GO" id="GO:0046872">
    <property type="term" value="F:metal ion binding"/>
    <property type="evidence" value="ECO:0007669"/>
    <property type="project" value="UniProtKB-UniRule"/>
</dbReference>
<dbReference type="InterPro" id="IPR050819">
    <property type="entry name" value="Tripeptidyl-peptidase_I"/>
</dbReference>
<evidence type="ECO:0000256" key="6">
    <source>
        <dbReference type="ARBA" id="ARBA00022723"/>
    </source>
</evidence>
<evidence type="ECO:0000256" key="8">
    <source>
        <dbReference type="ARBA" id="ARBA00022825"/>
    </source>
</evidence>
<dbReference type="Gene3D" id="3.40.50.200">
    <property type="entry name" value="Peptidase S8/S53 domain"/>
    <property type="match status" value="1"/>
</dbReference>
<evidence type="ECO:0000256" key="2">
    <source>
        <dbReference type="ARBA" id="ARBA00002451"/>
    </source>
</evidence>
<evidence type="ECO:0000256" key="3">
    <source>
        <dbReference type="ARBA" id="ARBA00004239"/>
    </source>
</evidence>
<dbReference type="Pfam" id="PF09286">
    <property type="entry name" value="Pro-kuma_activ"/>
    <property type="match status" value="1"/>
</dbReference>
<dbReference type="EC" id="3.4.14.10" evidence="4"/>
<protein>
    <recommendedName>
        <fullName evidence="4">tripeptidyl-peptidase II</fullName>
        <ecNumber evidence="4">3.4.14.10</ecNumber>
    </recommendedName>
</protein>
<reference evidence="16" key="1">
    <citation type="journal article" date="2016" name="Genome Announc.">
        <title>Genome sequence of Ustilaginoidea virens IPU010, a rice pathogenic fungus causing false smut.</title>
        <authorList>
            <person name="Kumagai T."/>
            <person name="Ishii T."/>
            <person name="Terai G."/>
            <person name="Umemura M."/>
            <person name="Machida M."/>
            <person name="Asai K."/>
        </authorList>
    </citation>
    <scope>NUCLEOTIDE SEQUENCE [LARGE SCALE GENOMIC DNA]</scope>
    <source>
        <strain evidence="16">IPU010</strain>
    </source>
</reference>
<comment type="subcellular location">
    <subcellularLocation>
        <location evidence="3">Secreted</location>
        <location evidence="3">Extracellular space</location>
    </subcellularLocation>
</comment>
<feature type="active site" description="Charge relay system" evidence="11">
    <location>
        <position position="304"/>
    </location>
</feature>